<feature type="region of interest" description="Disordered" evidence="1">
    <location>
        <begin position="41"/>
        <end position="71"/>
    </location>
</feature>
<evidence type="ECO:0000313" key="3">
    <source>
        <dbReference type="EMBL" id="CAA2981722.1"/>
    </source>
</evidence>
<keyword evidence="4" id="KW-1185">Reference proteome</keyword>
<dbReference type="Proteomes" id="UP000594638">
    <property type="component" value="Unassembled WGS sequence"/>
</dbReference>
<evidence type="ECO:0000313" key="4">
    <source>
        <dbReference type="Proteomes" id="UP000594638"/>
    </source>
</evidence>
<evidence type="ECO:0000256" key="1">
    <source>
        <dbReference type="SAM" id="MobiDB-lite"/>
    </source>
</evidence>
<reference evidence="3 4" key="1">
    <citation type="submission" date="2019-12" db="EMBL/GenBank/DDBJ databases">
        <authorList>
            <person name="Alioto T."/>
            <person name="Alioto T."/>
            <person name="Gomez Garrido J."/>
        </authorList>
    </citation>
    <scope>NUCLEOTIDE SEQUENCE [LARGE SCALE GENOMIC DNA]</scope>
</reference>
<dbReference type="AlphaFoldDB" id="A0A8S0RP92"/>
<evidence type="ECO:0000256" key="2">
    <source>
        <dbReference type="SAM" id="SignalP"/>
    </source>
</evidence>
<organism evidence="3 4">
    <name type="scientific">Olea europaea subsp. europaea</name>
    <dbReference type="NCBI Taxonomy" id="158383"/>
    <lineage>
        <taxon>Eukaryota</taxon>
        <taxon>Viridiplantae</taxon>
        <taxon>Streptophyta</taxon>
        <taxon>Embryophyta</taxon>
        <taxon>Tracheophyta</taxon>
        <taxon>Spermatophyta</taxon>
        <taxon>Magnoliopsida</taxon>
        <taxon>eudicotyledons</taxon>
        <taxon>Gunneridae</taxon>
        <taxon>Pentapetalae</taxon>
        <taxon>asterids</taxon>
        <taxon>lamiids</taxon>
        <taxon>Lamiales</taxon>
        <taxon>Oleaceae</taxon>
        <taxon>Oleeae</taxon>
        <taxon>Olea</taxon>
    </lineage>
</organism>
<feature type="signal peptide" evidence="2">
    <location>
        <begin position="1"/>
        <end position="17"/>
    </location>
</feature>
<protein>
    <submittedName>
        <fullName evidence="3">Uncharacterized protein</fullName>
    </submittedName>
</protein>
<keyword evidence="2" id="KW-0732">Signal</keyword>
<dbReference type="EMBL" id="CACTIH010003679">
    <property type="protein sequence ID" value="CAA2981722.1"/>
    <property type="molecule type" value="Genomic_DNA"/>
</dbReference>
<proteinExistence type="predicted"/>
<name>A0A8S0RP92_OLEEU</name>
<gene>
    <name evidence="3" type="ORF">OLEA9_A036507</name>
</gene>
<sequence>MVVHLMEMALGLKGTLTLVLMLKEMMDLVVELTLAGGGLQAGRGGGDDGHGAPTSNAGFGGDSGPSGEFSGRGRLVEELLEDVCSSHLQFDNHDKYY</sequence>
<feature type="chain" id="PRO_5035723466" evidence="2">
    <location>
        <begin position="18"/>
        <end position="97"/>
    </location>
</feature>
<accession>A0A8S0RP92</accession>
<dbReference type="Gramene" id="OE9A036507T1">
    <property type="protein sequence ID" value="OE9A036507C1"/>
    <property type="gene ID" value="OE9A036507"/>
</dbReference>
<comment type="caution">
    <text evidence="3">The sequence shown here is derived from an EMBL/GenBank/DDBJ whole genome shotgun (WGS) entry which is preliminary data.</text>
</comment>